<dbReference type="Pfam" id="PF00672">
    <property type="entry name" value="HAMP"/>
    <property type="match status" value="1"/>
</dbReference>
<dbReference type="GO" id="GO:0000155">
    <property type="term" value="F:phosphorelay sensor kinase activity"/>
    <property type="evidence" value="ECO:0007669"/>
    <property type="project" value="InterPro"/>
</dbReference>
<evidence type="ECO:0000259" key="13">
    <source>
        <dbReference type="PROSITE" id="PS50885"/>
    </source>
</evidence>
<keyword evidence="8" id="KW-0067">ATP-binding</keyword>
<evidence type="ECO:0000256" key="2">
    <source>
        <dbReference type="ARBA" id="ARBA00022475"/>
    </source>
</evidence>
<dbReference type="SUPFAM" id="SSF55874">
    <property type="entry name" value="ATPase domain of HSP90 chaperone/DNA topoisomerase II/histidine kinase"/>
    <property type="match status" value="1"/>
</dbReference>
<dbReference type="GO" id="GO:0005524">
    <property type="term" value="F:ATP binding"/>
    <property type="evidence" value="ECO:0007669"/>
    <property type="project" value="UniProtKB-KW"/>
</dbReference>
<feature type="transmembrane region" description="Helical" evidence="12">
    <location>
        <begin position="292"/>
        <end position="316"/>
    </location>
</feature>
<keyword evidence="5 12" id="KW-0812">Transmembrane</keyword>
<dbReference type="OrthoDB" id="9809348at2"/>
<dbReference type="InterPro" id="IPR010559">
    <property type="entry name" value="Sig_transdc_His_kin_internal"/>
</dbReference>
<evidence type="ECO:0000313" key="15">
    <source>
        <dbReference type="Proteomes" id="UP000003860"/>
    </source>
</evidence>
<keyword evidence="3" id="KW-0597">Phosphoprotein</keyword>
<dbReference type="Gene3D" id="3.30.450.20">
    <property type="entry name" value="PAS domain"/>
    <property type="match status" value="1"/>
</dbReference>
<evidence type="ECO:0000256" key="12">
    <source>
        <dbReference type="SAM" id="Phobius"/>
    </source>
</evidence>
<dbReference type="Gene3D" id="6.10.340.10">
    <property type="match status" value="1"/>
</dbReference>
<reference evidence="14" key="2">
    <citation type="submission" date="2011-01" db="EMBL/GenBank/DDBJ databases">
        <title>The Non-contiguous Finished genome of Clostridium papyrosolvens.</title>
        <authorList>
            <person name="Lucas S."/>
            <person name="Copeland A."/>
            <person name="Lapidus A."/>
            <person name="Cheng J.-F."/>
            <person name="Goodwin L."/>
            <person name="Pitluck S."/>
            <person name="Misra M."/>
            <person name="Chertkov O."/>
            <person name="Detter J.C."/>
            <person name="Han C."/>
            <person name="Tapia R."/>
            <person name="Land M."/>
            <person name="Hauser L."/>
            <person name="Kyrpides N."/>
            <person name="Ivanova N."/>
            <person name="Pagani I."/>
            <person name="Mouttaki H."/>
            <person name="He Z."/>
            <person name="Zhou J."/>
            <person name="Hemme C.L."/>
            <person name="Woyke T."/>
        </authorList>
    </citation>
    <scope>NUCLEOTIDE SEQUENCE [LARGE SCALE GENOMIC DNA]</scope>
    <source>
        <strain evidence="14">DSM 2782</strain>
    </source>
</reference>
<keyword evidence="4" id="KW-0808">Transferase</keyword>
<dbReference type="STRING" id="588581.Cpap_3508"/>
<comment type="caution">
    <text evidence="14">The sequence shown here is derived from an EMBL/GenBank/DDBJ whole genome shotgun (WGS) entry which is preliminary data.</text>
</comment>
<evidence type="ECO:0000313" key="14">
    <source>
        <dbReference type="EMBL" id="EGD49079.1"/>
    </source>
</evidence>
<feature type="transmembrane region" description="Helical" evidence="12">
    <location>
        <begin position="20"/>
        <end position="40"/>
    </location>
</feature>
<evidence type="ECO:0000256" key="4">
    <source>
        <dbReference type="ARBA" id="ARBA00022679"/>
    </source>
</evidence>
<evidence type="ECO:0000256" key="11">
    <source>
        <dbReference type="ARBA" id="ARBA00023136"/>
    </source>
</evidence>
<dbReference type="CDD" id="cd12912">
    <property type="entry name" value="PDC2_MCP_like"/>
    <property type="match status" value="1"/>
</dbReference>
<dbReference type="AlphaFoldDB" id="F1T997"/>
<dbReference type="RefSeq" id="WP_004617197.1">
    <property type="nucleotide sequence ID" value="NZ_ACXX02000002.1"/>
</dbReference>
<evidence type="ECO:0000256" key="6">
    <source>
        <dbReference type="ARBA" id="ARBA00022741"/>
    </source>
</evidence>
<protein>
    <submittedName>
        <fullName evidence="14">Multi-sensor signal transduction histidine kinase</fullName>
    </submittedName>
</protein>
<evidence type="ECO:0000256" key="5">
    <source>
        <dbReference type="ARBA" id="ARBA00022692"/>
    </source>
</evidence>
<evidence type="ECO:0000256" key="3">
    <source>
        <dbReference type="ARBA" id="ARBA00022553"/>
    </source>
</evidence>
<dbReference type="Proteomes" id="UP000003860">
    <property type="component" value="Unassembled WGS sequence"/>
</dbReference>
<gene>
    <name evidence="14" type="ORF">Cpap_3508</name>
</gene>
<proteinExistence type="predicted"/>
<dbReference type="SUPFAM" id="SSF158472">
    <property type="entry name" value="HAMP domain-like"/>
    <property type="match status" value="1"/>
</dbReference>
<dbReference type="eggNOG" id="COG2972">
    <property type="taxonomic scope" value="Bacteria"/>
</dbReference>
<comment type="subcellular location">
    <subcellularLocation>
        <location evidence="1">Cell membrane</location>
        <topology evidence="1">Multi-pass membrane protein</topology>
    </subcellularLocation>
</comment>
<dbReference type="SMART" id="SM00304">
    <property type="entry name" value="HAMP"/>
    <property type="match status" value="1"/>
</dbReference>
<evidence type="ECO:0000256" key="10">
    <source>
        <dbReference type="ARBA" id="ARBA00023012"/>
    </source>
</evidence>
<evidence type="ECO:0000256" key="7">
    <source>
        <dbReference type="ARBA" id="ARBA00022777"/>
    </source>
</evidence>
<dbReference type="InterPro" id="IPR033479">
    <property type="entry name" value="dCache_1"/>
</dbReference>
<dbReference type="PANTHER" id="PTHR34220:SF11">
    <property type="entry name" value="SENSOR PROTEIN KINASE HPTS"/>
    <property type="match status" value="1"/>
</dbReference>
<dbReference type="GO" id="GO:0005886">
    <property type="term" value="C:plasma membrane"/>
    <property type="evidence" value="ECO:0007669"/>
    <property type="project" value="UniProtKB-SubCell"/>
</dbReference>
<dbReference type="Pfam" id="PF02743">
    <property type="entry name" value="dCache_1"/>
    <property type="match status" value="1"/>
</dbReference>
<dbReference type="Pfam" id="PF02518">
    <property type="entry name" value="HATPase_c"/>
    <property type="match status" value="1"/>
</dbReference>
<dbReference type="EMBL" id="ACXX02000002">
    <property type="protein sequence ID" value="EGD49079.1"/>
    <property type="molecule type" value="Genomic_DNA"/>
</dbReference>
<evidence type="ECO:0000256" key="9">
    <source>
        <dbReference type="ARBA" id="ARBA00022989"/>
    </source>
</evidence>
<dbReference type="InterPro" id="IPR003660">
    <property type="entry name" value="HAMP_dom"/>
</dbReference>
<keyword evidence="10" id="KW-0902">Two-component regulatory system</keyword>
<dbReference type="InterPro" id="IPR003594">
    <property type="entry name" value="HATPase_dom"/>
</dbReference>
<keyword evidence="11 12" id="KW-0472">Membrane</keyword>
<feature type="domain" description="HAMP" evidence="13">
    <location>
        <begin position="318"/>
        <end position="370"/>
    </location>
</feature>
<dbReference type="Pfam" id="PF06580">
    <property type="entry name" value="His_kinase"/>
    <property type="match status" value="1"/>
</dbReference>
<keyword evidence="6" id="KW-0547">Nucleotide-binding</keyword>
<dbReference type="InterPro" id="IPR036890">
    <property type="entry name" value="HATPase_C_sf"/>
</dbReference>
<dbReference type="PROSITE" id="PS50885">
    <property type="entry name" value="HAMP"/>
    <property type="match status" value="1"/>
</dbReference>
<accession>F1T997</accession>
<keyword evidence="2" id="KW-1003">Cell membrane</keyword>
<evidence type="ECO:0000256" key="1">
    <source>
        <dbReference type="ARBA" id="ARBA00004651"/>
    </source>
</evidence>
<organism evidence="14 15">
    <name type="scientific">Ruminiclostridium papyrosolvens DSM 2782</name>
    <dbReference type="NCBI Taxonomy" id="588581"/>
    <lineage>
        <taxon>Bacteria</taxon>
        <taxon>Bacillati</taxon>
        <taxon>Bacillota</taxon>
        <taxon>Clostridia</taxon>
        <taxon>Eubacteriales</taxon>
        <taxon>Oscillospiraceae</taxon>
        <taxon>Ruminiclostridium</taxon>
    </lineage>
</organism>
<dbReference type="PANTHER" id="PTHR34220">
    <property type="entry name" value="SENSOR HISTIDINE KINASE YPDA"/>
    <property type="match status" value="1"/>
</dbReference>
<reference evidence="14" key="1">
    <citation type="submission" date="2009-07" db="EMBL/GenBank/DDBJ databases">
        <authorList>
            <consortium name="US DOE Joint Genome Institute (JGI-PGF)"/>
            <person name="Lucas S."/>
            <person name="Copeland A."/>
            <person name="Lapidus A."/>
            <person name="Glavina del Rio T."/>
            <person name="Tice H."/>
            <person name="Bruce D."/>
            <person name="Goodwin L."/>
            <person name="Pitluck S."/>
            <person name="Larimer F."/>
            <person name="Land M.L."/>
            <person name="Mouttaki H."/>
            <person name="He Z."/>
            <person name="Zhou J."/>
            <person name="Hemme C.L."/>
        </authorList>
    </citation>
    <scope>NUCLEOTIDE SEQUENCE [LARGE SCALE GENOMIC DNA]</scope>
    <source>
        <strain evidence="14">DSM 2782</strain>
    </source>
</reference>
<dbReference type="Gene3D" id="3.30.565.10">
    <property type="entry name" value="Histidine kinase-like ATPase, C-terminal domain"/>
    <property type="match status" value="1"/>
</dbReference>
<keyword evidence="15" id="KW-1185">Reference proteome</keyword>
<keyword evidence="9 12" id="KW-1133">Transmembrane helix</keyword>
<evidence type="ECO:0000256" key="8">
    <source>
        <dbReference type="ARBA" id="ARBA00022840"/>
    </source>
</evidence>
<name>F1T997_9FIRM</name>
<dbReference type="CDD" id="cd06225">
    <property type="entry name" value="HAMP"/>
    <property type="match status" value="1"/>
</dbReference>
<dbReference type="InterPro" id="IPR050640">
    <property type="entry name" value="Bact_2-comp_sensor_kinase"/>
</dbReference>
<sequence length="593" mass="68029">MRRLNYYINSIFRKSISGKFVISMTVLIVLSVFLVGYGSFQVAGDVVERETRNYVEDILLQTGKNIEMSLKNVSDIVFYLQINSVLQRSITHAKDNEEGLEAIQTRENIRNTIYHSVLYNDEIEAVELISDSGKVFEINKTLEEHFLNRTGKKEIYDAKGSKLWVATDPITRTFAIAAAVNSLRTQKPLGYINFYIKESYINNIFSQMKFSNSGEMFIMNRDGIIISHNDKYLLNTKIKQDYTKGIFNGNNRGFFHCKINNEESYVAYLYLKEQSWYIVSIIPAIKYSQKLLLVRLAIIIIGICVVVTAIFAAIFITNRISRPIKKLKVAMKQFGEGDMSVNCSVESQDEIGQLSRDFNKMVQNINELIQRVYDETLLKQQAELKSLRMQINPHFFYNTLETINWMARINGVTEIGVVAKAMGELMRLTIGGSDFIKICDELKSVSNYISIQKYRYDDKLSVSMDINEELYELYIPKLILQPIIENSIVHGILNKASGGHIEIRGRLISDIVEFTVNDNGVGIHPERLKDILENKFDTFEDDHTHVGVNNVDRRLKIYYGEKYGVQIKSRVGVGTDVIIRFPGLKFLPDDNTR</sequence>
<keyword evidence="7 14" id="KW-0418">Kinase</keyword>